<evidence type="ECO:0000313" key="6">
    <source>
        <dbReference type="RGD" id="1305601"/>
    </source>
</evidence>
<dbReference type="GO" id="GO:0001534">
    <property type="term" value="C:radial spoke"/>
    <property type="evidence" value="ECO:0000266"/>
    <property type="project" value="RGD"/>
</dbReference>
<dbReference type="STRING" id="10116.ENSRNOP00000071598"/>
<proteinExistence type="predicted"/>
<dbReference type="Ensembl" id="ENSRNOT00000085583.3">
    <property type="protein sequence ID" value="ENSRNOP00000071598.2"/>
    <property type="gene ID" value="ENSRNOG00000001315.9"/>
</dbReference>
<dbReference type="InterPro" id="IPR000225">
    <property type="entry name" value="Armadillo"/>
</dbReference>
<dbReference type="Gene3D" id="1.25.10.10">
    <property type="entry name" value="Leucine-rich Repeat Variant"/>
    <property type="match status" value="2"/>
</dbReference>
<evidence type="ECO:0000313" key="4">
    <source>
        <dbReference type="Ensembl" id="ENSRNOP00000071598.2"/>
    </source>
</evidence>
<dbReference type="InterPro" id="IPR016024">
    <property type="entry name" value="ARM-type_fold"/>
</dbReference>
<evidence type="ECO:0000256" key="2">
    <source>
        <dbReference type="PROSITE-ProRule" id="PRU00259"/>
    </source>
</evidence>
<dbReference type="Pfam" id="PF00514">
    <property type="entry name" value="Arm"/>
    <property type="match status" value="1"/>
</dbReference>
<evidence type="ECO:0000313" key="5">
    <source>
        <dbReference type="Proteomes" id="UP000002494"/>
    </source>
</evidence>
<feature type="compositionally biased region" description="Polar residues" evidence="3">
    <location>
        <begin position="43"/>
        <end position="55"/>
    </location>
</feature>
<feature type="compositionally biased region" description="Polar residues" evidence="3">
    <location>
        <begin position="19"/>
        <end position="29"/>
    </location>
</feature>
<evidence type="ECO:0000256" key="3">
    <source>
        <dbReference type="SAM" id="MobiDB-lite"/>
    </source>
</evidence>
<evidence type="ECO:0000256" key="1">
    <source>
        <dbReference type="PROSITE-ProRule" id="PRU00103"/>
    </source>
</evidence>
<dbReference type="SMR" id="A0A0G2K0V7"/>
<dbReference type="ExpressionAtlas" id="A0A0G2K0V7">
    <property type="expression patterns" value="baseline and differential"/>
</dbReference>
<keyword evidence="5" id="KW-1185">Reference proteome</keyword>
<feature type="repeat" description="HEAT" evidence="1">
    <location>
        <begin position="352"/>
        <end position="375"/>
    </location>
</feature>
<dbReference type="RGD" id="1305601">
    <property type="gene designation" value="Rsph14"/>
</dbReference>
<protein>
    <submittedName>
        <fullName evidence="4">Radial spoke head 14 homolog</fullName>
    </submittedName>
</protein>
<organism evidence="4 5">
    <name type="scientific">Rattus norvegicus</name>
    <name type="common">Rat</name>
    <dbReference type="NCBI Taxonomy" id="10116"/>
    <lineage>
        <taxon>Eukaryota</taxon>
        <taxon>Metazoa</taxon>
        <taxon>Chordata</taxon>
        <taxon>Craniata</taxon>
        <taxon>Vertebrata</taxon>
        <taxon>Euteleostomi</taxon>
        <taxon>Mammalia</taxon>
        <taxon>Eutheria</taxon>
        <taxon>Euarchontoglires</taxon>
        <taxon>Glires</taxon>
        <taxon>Rodentia</taxon>
        <taxon>Myomorpha</taxon>
        <taxon>Muroidea</taxon>
        <taxon>Muridae</taxon>
        <taxon>Murinae</taxon>
        <taxon>Rattus</taxon>
    </lineage>
</organism>
<feature type="region of interest" description="Disordered" evidence="3">
    <location>
        <begin position="19"/>
        <end position="96"/>
    </location>
</feature>
<reference evidence="4" key="3">
    <citation type="submission" date="2025-09" db="UniProtKB">
        <authorList>
            <consortium name="Ensembl"/>
        </authorList>
    </citation>
    <scope>IDENTIFICATION</scope>
    <source>
        <strain evidence="4">Brown Norway</strain>
    </source>
</reference>
<dbReference type="InterPro" id="IPR021133">
    <property type="entry name" value="HEAT_type_2"/>
</dbReference>
<dbReference type="SMART" id="SM00185">
    <property type="entry name" value="ARM"/>
    <property type="match status" value="4"/>
</dbReference>
<feature type="repeat" description="ARM" evidence="2">
    <location>
        <begin position="351"/>
        <end position="393"/>
    </location>
</feature>
<dbReference type="PROSITE" id="PS50176">
    <property type="entry name" value="ARM_REPEAT"/>
    <property type="match status" value="1"/>
</dbReference>
<dbReference type="PROSITE" id="PS50077">
    <property type="entry name" value="HEAT_REPEAT"/>
    <property type="match status" value="1"/>
</dbReference>
<dbReference type="KEGG" id="rno:365552"/>
<dbReference type="Proteomes" id="UP000002494">
    <property type="component" value="Chromosome 20"/>
</dbReference>
<dbReference type="PANTHER" id="PTHR15599:SF1">
    <property type="entry name" value="RADIAL SPOKE HEAD 14 HOMOLOG"/>
    <property type="match status" value="1"/>
</dbReference>
<gene>
    <name evidence="4 6" type="primary">Rsph14</name>
    <name evidence="6" type="synonym">Rtdr1</name>
</gene>
<dbReference type="GeneTree" id="ENSGT00500000044989"/>
<dbReference type="PANTHER" id="PTHR15599">
    <property type="entry name" value="RTDR1"/>
    <property type="match status" value="1"/>
</dbReference>
<feature type="compositionally biased region" description="Basic residues" evidence="3">
    <location>
        <begin position="60"/>
        <end position="77"/>
    </location>
</feature>
<sequence length="463" mass="51359">MRKRSWFTSCSKRLMEALQRSSSCSMSPTERSSMRGGSESGNCALQASAKPTESTMARPAHLRRGAARRSPAQRRRGVLTVPGPGRPAPPMIPRLRRRTMPAPRGRSFYKVSSSKPVGRRGKMAHARISMYMPPDIDPTKAAIAYGCRALRKLNEELQSEDLLTRQKAVMALCDLMHDPEYVYEAINIGCLESLKALLKDDDNLVRIKTTEVLYIMATHNVGRVGFLKHDIILALSRLLSDHQTLCRENLHQAYKHLAQLPEGAQGIVTSGLISFLVRKLQKEELHIQEIILDTLALCLQEDATEALNSQAVPCFKEKLFSGNPQIRSKAARALIAISIPLDGKRQVWQNEVIPILVDLLSDTDEEVKANAAGALMHATVTTEGKYAALDANAIDPLLELLCSIPTTKVCLNATKALTMLAEAPEGRKLLLPRVPTFRYLLTHKNEAIRRAAEVAIKVIEWKP</sequence>
<dbReference type="AlphaFoldDB" id="A0A0G2K0V7"/>
<accession>A0A0G2K0V7</accession>
<dbReference type="InterPro" id="IPR011989">
    <property type="entry name" value="ARM-like"/>
</dbReference>
<name>A0A0G2K0V7_RAT</name>
<reference evidence="4" key="2">
    <citation type="submission" date="2025-08" db="UniProtKB">
        <authorList>
            <consortium name="Ensembl"/>
        </authorList>
    </citation>
    <scope>IDENTIFICATION</scope>
    <source>
        <strain evidence="4">Brown Norway</strain>
    </source>
</reference>
<reference evidence="4" key="1">
    <citation type="submission" date="2024-01" db="EMBL/GenBank/DDBJ databases">
        <title>GRCr8: a new rat reference genome assembly contstructed from accurate long reads and long range scaffolding.</title>
        <authorList>
            <person name="Doris P.A."/>
            <person name="Kalbfleisch T."/>
            <person name="Li K."/>
            <person name="Howe K."/>
            <person name="Wood J."/>
        </authorList>
    </citation>
    <scope>NUCLEOTIDE SEQUENCE [LARGE SCALE GENOMIC DNA]</scope>
    <source>
        <strain evidence="4">Brown Norway</strain>
    </source>
</reference>
<dbReference type="SUPFAM" id="SSF48371">
    <property type="entry name" value="ARM repeat"/>
    <property type="match status" value="1"/>
</dbReference>
<dbReference type="InterPro" id="IPR042856">
    <property type="entry name" value="RSP14"/>
</dbReference>
<dbReference type="OMA" id="VWQHDVI"/>
<dbReference type="CTD" id="27156"/>
<feature type="compositionally biased region" description="Low complexity" evidence="3">
    <location>
        <begin position="30"/>
        <end position="41"/>
    </location>
</feature>
<dbReference type="FunCoup" id="A0A0G2K0V7">
    <property type="interactions" value="172"/>
</dbReference>
<dbReference type="AGR" id="RGD:1305601"/>
<dbReference type="Bgee" id="ENSRNOG00000001315">
    <property type="expression patterns" value="Expressed in testis and 3 other cell types or tissues"/>
</dbReference>